<name>A0AA96LFG3_9BACL</name>
<dbReference type="EMBL" id="CP130318">
    <property type="protein sequence ID" value="WNQ12263.1"/>
    <property type="molecule type" value="Genomic_DNA"/>
</dbReference>
<evidence type="ECO:0000259" key="1">
    <source>
        <dbReference type="PROSITE" id="PS51819"/>
    </source>
</evidence>
<evidence type="ECO:0000313" key="2">
    <source>
        <dbReference type="EMBL" id="WNQ12263.1"/>
    </source>
</evidence>
<dbReference type="Gene3D" id="3.10.180.10">
    <property type="entry name" value="2,3-Dihydroxybiphenyl 1,2-Dioxygenase, domain 1"/>
    <property type="match status" value="1"/>
</dbReference>
<dbReference type="PANTHER" id="PTHR21366:SF14">
    <property type="entry name" value="GLYOXALASE DOMAIN-CONTAINING PROTEIN 5"/>
    <property type="match status" value="1"/>
</dbReference>
<feature type="domain" description="VOC" evidence="1">
    <location>
        <begin position="11"/>
        <end position="131"/>
    </location>
</feature>
<dbReference type="InterPro" id="IPR029068">
    <property type="entry name" value="Glyas_Bleomycin-R_OHBP_Dase"/>
</dbReference>
<dbReference type="InterPro" id="IPR050383">
    <property type="entry name" value="GlyoxalaseI/FosfomycinResist"/>
</dbReference>
<dbReference type="KEGG" id="paun:MJA45_04215"/>
<dbReference type="Proteomes" id="UP001305702">
    <property type="component" value="Chromosome"/>
</dbReference>
<dbReference type="CDD" id="cd07253">
    <property type="entry name" value="GLOD5"/>
    <property type="match status" value="1"/>
</dbReference>
<reference evidence="2 3" key="1">
    <citation type="submission" date="2022-02" db="EMBL/GenBank/DDBJ databases">
        <title>Paenibacillus sp. MBLB1776 Whole Genome Shotgun Sequencing.</title>
        <authorList>
            <person name="Hwang C.Y."/>
            <person name="Cho E.-S."/>
            <person name="Seo M.-J."/>
        </authorList>
    </citation>
    <scope>NUCLEOTIDE SEQUENCE [LARGE SCALE GENOMIC DNA]</scope>
    <source>
        <strain evidence="2 3">MBLB1776</strain>
    </source>
</reference>
<dbReference type="Pfam" id="PF00903">
    <property type="entry name" value="Glyoxalase"/>
    <property type="match status" value="1"/>
</dbReference>
<protein>
    <submittedName>
        <fullName evidence="2">VOC family protein</fullName>
    </submittedName>
</protein>
<gene>
    <name evidence="2" type="ORF">MJA45_04215</name>
</gene>
<dbReference type="PANTHER" id="PTHR21366">
    <property type="entry name" value="GLYOXALASE FAMILY PROTEIN"/>
    <property type="match status" value="1"/>
</dbReference>
<dbReference type="AlphaFoldDB" id="A0AA96LFG3"/>
<dbReference type="InterPro" id="IPR004360">
    <property type="entry name" value="Glyas_Fos-R_dOase_dom"/>
</dbReference>
<dbReference type="InterPro" id="IPR037523">
    <property type="entry name" value="VOC_core"/>
</dbReference>
<evidence type="ECO:0000313" key="3">
    <source>
        <dbReference type="Proteomes" id="UP001305702"/>
    </source>
</evidence>
<dbReference type="RefSeq" id="WP_315606040.1">
    <property type="nucleotide sequence ID" value="NZ_CP130318.1"/>
</dbReference>
<sequence length="135" mass="15097">MSQPTGIVIERLDHFVLTVRDIQRTVKFYEEIMGMEVVRFGEGRCALQFGRQKINLHEQGKEFEPKAHHPVPGSADLCFVSPTPLADIIRHLNASGIAILEGPVKRTGAMGPIESVYFRDPDLNLIEVSNYLPSP</sequence>
<proteinExistence type="predicted"/>
<organism evidence="2 3">
    <name type="scientific">Paenibacillus aurantius</name>
    <dbReference type="NCBI Taxonomy" id="2918900"/>
    <lineage>
        <taxon>Bacteria</taxon>
        <taxon>Bacillati</taxon>
        <taxon>Bacillota</taxon>
        <taxon>Bacilli</taxon>
        <taxon>Bacillales</taxon>
        <taxon>Paenibacillaceae</taxon>
        <taxon>Paenibacillus</taxon>
    </lineage>
</organism>
<dbReference type="PROSITE" id="PS51819">
    <property type="entry name" value="VOC"/>
    <property type="match status" value="1"/>
</dbReference>
<keyword evidence="3" id="KW-1185">Reference proteome</keyword>
<dbReference type="SUPFAM" id="SSF54593">
    <property type="entry name" value="Glyoxalase/Bleomycin resistance protein/Dihydroxybiphenyl dioxygenase"/>
    <property type="match status" value="1"/>
</dbReference>
<accession>A0AA96LFG3</accession>